<dbReference type="Proteomes" id="UP000485058">
    <property type="component" value="Unassembled WGS sequence"/>
</dbReference>
<dbReference type="Pfam" id="PF00211">
    <property type="entry name" value="Guanylate_cyc"/>
    <property type="match status" value="1"/>
</dbReference>
<comment type="caution">
    <text evidence="9">The sequence shown here is derived from an EMBL/GenBank/DDBJ whole genome shotgun (WGS) entry which is preliminary data.</text>
</comment>
<dbReference type="InterPro" id="IPR050401">
    <property type="entry name" value="Cyclic_nucleotide_synthase"/>
</dbReference>
<dbReference type="CDD" id="cd07302">
    <property type="entry name" value="CHD"/>
    <property type="match status" value="1"/>
</dbReference>
<feature type="non-terminal residue" evidence="9">
    <location>
        <position position="1"/>
    </location>
</feature>
<keyword evidence="4" id="KW-1133">Transmembrane helix</keyword>
<gene>
    <name evidence="9" type="ORF">HaLaN_25538</name>
</gene>
<dbReference type="AlphaFoldDB" id="A0A699ZYS3"/>
<dbReference type="PROSITE" id="PS50125">
    <property type="entry name" value="GUANYLATE_CYCLASE_2"/>
    <property type="match status" value="1"/>
</dbReference>
<dbReference type="SMART" id="SM00044">
    <property type="entry name" value="CYCc"/>
    <property type="match status" value="1"/>
</dbReference>
<feature type="domain" description="Guanylate cyclase" evidence="8">
    <location>
        <begin position="1"/>
        <end position="110"/>
    </location>
</feature>
<evidence type="ECO:0000256" key="2">
    <source>
        <dbReference type="ARBA" id="ARBA00022692"/>
    </source>
</evidence>
<name>A0A699ZYS3_HAELA</name>
<dbReference type="PANTHER" id="PTHR11920">
    <property type="entry name" value="GUANYLYL CYCLASE"/>
    <property type="match status" value="1"/>
</dbReference>
<keyword evidence="6 7" id="KW-0456">Lyase</keyword>
<evidence type="ECO:0000256" key="7">
    <source>
        <dbReference type="RuleBase" id="RU000405"/>
    </source>
</evidence>
<evidence type="ECO:0000256" key="6">
    <source>
        <dbReference type="ARBA" id="ARBA00023239"/>
    </source>
</evidence>
<dbReference type="GO" id="GO:0001653">
    <property type="term" value="F:peptide receptor activity"/>
    <property type="evidence" value="ECO:0007669"/>
    <property type="project" value="TreeGrafter"/>
</dbReference>
<keyword evidence="3" id="KW-0547">Nucleotide-binding</keyword>
<dbReference type="GO" id="GO:0035556">
    <property type="term" value="P:intracellular signal transduction"/>
    <property type="evidence" value="ECO:0007669"/>
    <property type="project" value="InterPro"/>
</dbReference>
<dbReference type="GO" id="GO:0004383">
    <property type="term" value="F:guanylate cyclase activity"/>
    <property type="evidence" value="ECO:0007669"/>
    <property type="project" value="TreeGrafter"/>
</dbReference>
<evidence type="ECO:0000256" key="4">
    <source>
        <dbReference type="ARBA" id="ARBA00022989"/>
    </source>
</evidence>
<accession>A0A699ZYS3</accession>
<reference evidence="9 10" key="1">
    <citation type="submission" date="2020-02" db="EMBL/GenBank/DDBJ databases">
        <title>Draft genome sequence of Haematococcus lacustris strain NIES-144.</title>
        <authorList>
            <person name="Morimoto D."/>
            <person name="Nakagawa S."/>
            <person name="Yoshida T."/>
            <person name="Sawayama S."/>
        </authorList>
    </citation>
    <scope>NUCLEOTIDE SEQUENCE [LARGE SCALE GENOMIC DNA]</scope>
    <source>
        <strain evidence="9 10">NIES-144</strain>
    </source>
</reference>
<evidence type="ECO:0000256" key="3">
    <source>
        <dbReference type="ARBA" id="ARBA00022741"/>
    </source>
</evidence>
<dbReference type="InterPro" id="IPR018297">
    <property type="entry name" value="A/G_cyclase_CS"/>
</dbReference>
<comment type="similarity">
    <text evidence="7">Belongs to the adenylyl cyclase class-4/guanylyl cyclase family.</text>
</comment>
<dbReference type="PROSITE" id="PS00452">
    <property type="entry name" value="GUANYLATE_CYCLASE_1"/>
    <property type="match status" value="1"/>
</dbReference>
<protein>
    <submittedName>
        <fullName evidence="9">Guanylate cyclase</fullName>
    </submittedName>
</protein>
<evidence type="ECO:0000256" key="5">
    <source>
        <dbReference type="ARBA" id="ARBA00023136"/>
    </source>
</evidence>
<keyword evidence="10" id="KW-1185">Reference proteome</keyword>
<dbReference type="EMBL" id="BLLF01003404">
    <property type="protein sequence ID" value="GFH27245.1"/>
    <property type="molecule type" value="Genomic_DNA"/>
</dbReference>
<evidence type="ECO:0000313" key="9">
    <source>
        <dbReference type="EMBL" id="GFH27245.1"/>
    </source>
</evidence>
<dbReference type="GO" id="GO:0004016">
    <property type="term" value="F:adenylate cyclase activity"/>
    <property type="evidence" value="ECO:0007669"/>
    <property type="project" value="TreeGrafter"/>
</dbReference>
<organism evidence="9 10">
    <name type="scientific">Haematococcus lacustris</name>
    <name type="common">Green alga</name>
    <name type="synonym">Haematococcus pluvialis</name>
    <dbReference type="NCBI Taxonomy" id="44745"/>
    <lineage>
        <taxon>Eukaryota</taxon>
        <taxon>Viridiplantae</taxon>
        <taxon>Chlorophyta</taxon>
        <taxon>core chlorophytes</taxon>
        <taxon>Chlorophyceae</taxon>
        <taxon>CS clade</taxon>
        <taxon>Chlamydomonadales</taxon>
        <taxon>Haematococcaceae</taxon>
        <taxon>Haematococcus</taxon>
    </lineage>
</organism>
<dbReference type="SUPFAM" id="SSF55073">
    <property type="entry name" value="Nucleotide cyclase"/>
    <property type="match status" value="1"/>
</dbReference>
<evidence type="ECO:0000256" key="1">
    <source>
        <dbReference type="ARBA" id="ARBA00004370"/>
    </source>
</evidence>
<dbReference type="Gene3D" id="3.30.70.1230">
    <property type="entry name" value="Nucleotide cyclase"/>
    <property type="match status" value="1"/>
</dbReference>
<proteinExistence type="inferred from homology"/>
<keyword evidence="2" id="KW-0812">Transmembrane</keyword>
<dbReference type="PANTHER" id="PTHR11920:SF335">
    <property type="entry name" value="GUANYLATE CYCLASE"/>
    <property type="match status" value="1"/>
</dbReference>
<sequence length="153" mass="16622">MAQKVHPQLVMTMLNDMYTRFDDLCLASGNAIYKAAAGLMHPDLDHAATAVRFALAMRKAAAKVMLPTTGQPVQIRIGVHSGRAMSGIVGKLRRRFCLFGDTVNTASRMESSGLAGAVHISQHTYSLIAHLPAFQFSCRGSMEIKGKGQMTTW</sequence>
<evidence type="ECO:0000313" key="10">
    <source>
        <dbReference type="Proteomes" id="UP000485058"/>
    </source>
</evidence>
<keyword evidence="5" id="KW-0472">Membrane</keyword>
<dbReference type="GO" id="GO:0000166">
    <property type="term" value="F:nucleotide binding"/>
    <property type="evidence" value="ECO:0007669"/>
    <property type="project" value="UniProtKB-KW"/>
</dbReference>
<dbReference type="InterPro" id="IPR029787">
    <property type="entry name" value="Nucleotide_cyclase"/>
</dbReference>
<comment type="subcellular location">
    <subcellularLocation>
        <location evidence="1">Membrane</location>
    </subcellularLocation>
</comment>
<evidence type="ECO:0000259" key="8">
    <source>
        <dbReference type="PROSITE" id="PS50125"/>
    </source>
</evidence>
<dbReference type="GO" id="GO:0005886">
    <property type="term" value="C:plasma membrane"/>
    <property type="evidence" value="ECO:0007669"/>
    <property type="project" value="TreeGrafter"/>
</dbReference>
<dbReference type="InterPro" id="IPR001054">
    <property type="entry name" value="A/G_cyclase"/>
</dbReference>
<dbReference type="GO" id="GO:0007168">
    <property type="term" value="P:receptor guanylyl cyclase signaling pathway"/>
    <property type="evidence" value="ECO:0007669"/>
    <property type="project" value="TreeGrafter"/>
</dbReference>